<keyword evidence="9" id="KW-1185">Reference proteome</keyword>
<dbReference type="Proteomes" id="UP001612741">
    <property type="component" value="Unassembled WGS sequence"/>
</dbReference>
<keyword evidence="4" id="KW-0808">Transferase</keyword>
<keyword evidence="5" id="KW-0777">Teichoic acid biosynthesis</keyword>
<gene>
    <name evidence="8" type="ORF">ACIBG2_48525</name>
</gene>
<dbReference type="EMBL" id="JBITGY010000018">
    <property type="protein sequence ID" value="MFI6505300.1"/>
    <property type="molecule type" value="Genomic_DNA"/>
</dbReference>
<dbReference type="Gene3D" id="3.90.550.10">
    <property type="entry name" value="Spore Coat Polysaccharide Biosynthesis Protein SpsA, Chain A"/>
    <property type="match status" value="1"/>
</dbReference>
<dbReference type="Gene3D" id="3.40.50.11820">
    <property type="match status" value="1"/>
</dbReference>
<accession>A0ABW7ZAU0</accession>
<dbReference type="InterPro" id="IPR001173">
    <property type="entry name" value="Glyco_trans_2-like"/>
</dbReference>
<evidence type="ECO:0000256" key="6">
    <source>
        <dbReference type="ARBA" id="ARBA00023136"/>
    </source>
</evidence>
<dbReference type="Pfam" id="PF00535">
    <property type="entry name" value="Glycos_transf_2"/>
    <property type="match status" value="1"/>
</dbReference>
<proteinExistence type="inferred from homology"/>
<evidence type="ECO:0000256" key="1">
    <source>
        <dbReference type="ARBA" id="ARBA00004202"/>
    </source>
</evidence>
<feature type="domain" description="Glycosyltransferase 2-like" evidence="7">
    <location>
        <begin position="7"/>
        <end position="136"/>
    </location>
</feature>
<keyword evidence="3" id="KW-1003">Cell membrane</keyword>
<dbReference type="Pfam" id="PF04464">
    <property type="entry name" value="Glyphos_transf"/>
    <property type="match status" value="2"/>
</dbReference>
<evidence type="ECO:0000256" key="4">
    <source>
        <dbReference type="ARBA" id="ARBA00022679"/>
    </source>
</evidence>
<evidence type="ECO:0000256" key="2">
    <source>
        <dbReference type="ARBA" id="ARBA00010488"/>
    </source>
</evidence>
<dbReference type="SUPFAM" id="SSF53448">
    <property type="entry name" value="Nucleotide-diphospho-sugar transferases"/>
    <property type="match status" value="1"/>
</dbReference>
<dbReference type="InterPro" id="IPR007554">
    <property type="entry name" value="Glycerophosphate_synth"/>
</dbReference>
<dbReference type="PANTHER" id="PTHR22916">
    <property type="entry name" value="GLYCOSYLTRANSFERASE"/>
    <property type="match status" value="1"/>
</dbReference>
<dbReference type="InterPro" id="IPR029044">
    <property type="entry name" value="Nucleotide-diphossugar_trans"/>
</dbReference>
<reference evidence="8 9" key="1">
    <citation type="submission" date="2024-10" db="EMBL/GenBank/DDBJ databases">
        <title>The Natural Products Discovery Center: Release of the First 8490 Sequenced Strains for Exploring Actinobacteria Biosynthetic Diversity.</title>
        <authorList>
            <person name="Kalkreuter E."/>
            <person name="Kautsar S.A."/>
            <person name="Yang D."/>
            <person name="Bader C.D."/>
            <person name="Teijaro C.N."/>
            <person name="Fluegel L."/>
            <person name="Davis C.M."/>
            <person name="Simpson J.R."/>
            <person name="Lauterbach L."/>
            <person name="Steele A.D."/>
            <person name="Gui C."/>
            <person name="Meng S."/>
            <person name="Li G."/>
            <person name="Viehrig K."/>
            <person name="Ye F."/>
            <person name="Su P."/>
            <person name="Kiefer A.F."/>
            <person name="Nichols A."/>
            <person name="Cepeda A.J."/>
            <person name="Yan W."/>
            <person name="Fan B."/>
            <person name="Jiang Y."/>
            <person name="Adhikari A."/>
            <person name="Zheng C.-J."/>
            <person name="Schuster L."/>
            <person name="Cowan T.M."/>
            <person name="Smanski M.J."/>
            <person name="Chevrette M.G."/>
            <person name="De Carvalho L.P.S."/>
            <person name="Shen B."/>
        </authorList>
    </citation>
    <scope>NUCLEOTIDE SEQUENCE [LARGE SCALE GENOMIC DNA]</scope>
    <source>
        <strain evidence="8 9">NPDC050545</strain>
    </source>
</reference>
<evidence type="ECO:0000259" key="7">
    <source>
        <dbReference type="Pfam" id="PF00535"/>
    </source>
</evidence>
<sequence length="1073" mass="117788">MGTPKISIVVPFHNVEHWLRGCLDTLARQTLTDFEVVMVDDGSTDLSAVVAKDVAALDPRFRLVQQENQGLGPARDTGARLARGEYLAFADGADLLPPQAYDLLVGSLESTGSDLVSGDVRTIGVEGLRRSWLPAGLFTSNRARTHVGKDHRLLWDRSLWNKVFRRATWEVAPPGPGGEIPLTMRAHVRAQAVDVVREVVYYRRRRPDDLRARVDGLHHAAGFFEAEAPELKNAFDKTVLLGEIRLILEELAAAPREDLLDLAAGYLRRVDASVYAEVGAAHRLALMLAREGDLAALLKAGAAEEPPGIVRRGLLRRRLYHDVPEVGVKLPDGLFRAERDLTLRAKVDSVAWRGESLIVTGHAYLDRLEMGRRDRLRAWLQDTRSGARIPLKLTRERRPDVTAASGQSRVCHDWAGFRAEVAAKELQSGGRWQTRVWELRVAVNAGGQHKQGPTGPPADVREHRPAARAVAERCWVRPLFTEAGRFQIRVRKPKAAVSACRTVDEGVRVEGWIKRFAAPEPPVLVAVRRRDGAEVRRALELVAEDERHQRFTVTIPVEELADPPRSPLGEPLLWAGEESRWSLQFEAGGERFPLAADDLSAVHVRAAGGEAVLTHGRYGAADILLRPCLPVIVDARWSAGGDLVLTGRHLGRPTGLSVRRRVEGDHRPFAVTWEDDRFRAELDPAGLPVGAWELLDGNGRPVVVDGPGCLPAAQVRDDLEFDLRPGETGALLLGVRQALADDERGRYARRVLERTVYPKLRREPLRPCVVFDGGAGTRCAGDPRALFEHLAGGRLDLVWVRSEGRFAVPEGARSVVRDSRAHVEALATARYIVADDLLPAWFRKRPGQTYLQTWHGAPPEDAAGSGRLAADVRQWDYLLSPNAFSTPMLRRAFRYAGEVLECGSPRNDVLLAPGADERGRAVRVKLGVPEGGRVVLCLADEFDPGLAEAVPDTVLLVRGHHDIGSAVDVSEFPDMAELFLAADVLVTGYSTAMFDFALTGRPMVFFGSDLECHSSFDLPGPLVRDSGELAAALAGLDGVAAAYAGPYRSFKERFCRLDDGGATARVAGRIFTR</sequence>
<dbReference type="Gene3D" id="3.40.50.12580">
    <property type="match status" value="1"/>
</dbReference>
<name>A0ABW7ZAU0_9ACTN</name>
<dbReference type="RefSeq" id="WP_397091389.1">
    <property type="nucleotide sequence ID" value="NZ_JBITGY010000018.1"/>
</dbReference>
<comment type="subcellular location">
    <subcellularLocation>
        <location evidence="1">Cell membrane</location>
        <topology evidence="1">Peripheral membrane protein</topology>
    </subcellularLocation>
</comment>
<organism evidence="8 9">
    <name type="scientific">Nonomuraea typhae</name>
    <dbReference type="NCBI Taxonomy" id="2603600"/>
    <lineage>
        <taxon>Bacteria</taxon>
        <taxon>Bacillati</taxon>
        <taxon>Actinomycetota</taxon>
        <taxon>Actinomycetes</taxon>
        <taxon>Streptosporangiales</taxon>
        <taxon>Streptosporangiaceae</taxon>
        <taxon>Nonomuraea</taxon>
    </lineage>
</organism>
<dbReference type="SUPFAM" id="SSF53756">
    <property type="entry name" value="UDP-Glycosyltransferase/glycogen phosphorylase"/>
    <property type="match status" value="1"/>
</dbReference>
<keyword evidence="6" id="KW-0472">Membrane</keyword>
<evidence type="ECO:0000313" key="8">
    <source>
        <dbReference type="EMBL" id="MFI6505300.1"/>
    </source>
</evidence>
<evidence type="ECO:0000256" key="5">
    <source>
        <dbReference type="ARBA" id="ARBA00022944"/>
    </source>
</evidence>
<dbReference type="InterPro" id="IPR043148">
    <property type="entry name" value="TagF_C"/>
</dbReference>
<comment type="similarity">
    <text evidence="2">Belongs to the CDP-glycerol glycerophosphotransferase family.</text>
</comment>
<comment type="caution">
    <text evidence="8">The sequence shown here is derived from an EMBL/GenBank/DDBJ whole genome shotgun (WGS) entry which is preliminary data.</text>
</comment>
<dbReference type="CDD" id="cd00761">
    <property type="entry name" value="Glyco_tranf_GTA_type"/>
    <property type="match status" value="1"/>
</dbReference>
<dbReference type="InterPro" id="IPR043149">
    <property type="entry name" value="TagF_N"/>
</dbReference>
<evidence type="ECO:0000256" key="3">
    <source>
        <dbReference type="ARBA" id="ARBA00022475"/>
    </source>
</evidence>
<evidence type="ECO:0000313" key="9">
    <source>
        <dbReference type="Proteomes" id="UP001612741"/>
    </source>
</evidence>
<protein>
    <submittedName>
        <fullName evidence="8">CDP-glycerol glycerophosphotransferase family protein</fullName>
    </submittedName>
</protein>
<dbReference type="PANTHER" id="PTHR22916:SF3">
    <property type="entry name" value="UDP-GLCNAC:BETAGAL BETA-1,3-N-ACETYLGLUCOSAMINYLTRANSFERASE-LIKE PROTEIN 1"/>
    <property type="match status" value="1"/>
</dbReference>